<feature type="compositionally biased region" description="Low complexity" evidence="1">
    <location>
        <begin position="74"/>
        <end position="83"/>
    </location>
</feature>
<evidence type="ECO:0000313" key="3">
    <source>
        <dbReference type="Proteomes" id="UP001152646"/>
    </source>
</evidence>
<evidence type="ECO:0000313" key="2">
    <source>
        <dbReference type="EMBL" id="CAG8285727.1"/>
    </source>
</evidence>
<sequence length="234" mass="25368">MKIIDPQTAVLTNVEVLAYLTSNPPRRPPNPPGGNWVPNPDLRDHNTVVKEIHNYASRLSPHLLRYPRYTARPSSSHSQLQSQAAMTSTLQASNPATDSEAATLPPPVSSEDRTPMDNALYDLIVRLQPYGLTKAEVVMILNLGLGLGGNNDAEAAEGEEGANGDGAMEVDEQNGEGEGGEDGEDEQTQADYTAEVLLDAVVEERELRLSDDDMKAIFAIIRETLTADYENVKG</sequence>
<dbReference type="Proteomes" id="UP001152646">
    <property type="component" value="Unassembled WGS sequence"/>
</dbReference>
<feature type="region of interest" description="Disordered" evidence="1">
    <location>
        <begin position="152"/>
        <end position="188"/>
    </location>
</feature>
<comment type="caution">
    <text evidence="2">The sequence shown here is derived from an EMBL/GenBank/DDBJ whole genome shotgun (WGS) entry which is preliminary data.</text>
</comment>
<protein>
    <recommendedName>
        <fullName evidence="4">DNA-directed RNA polymerase III subunit RPC9</fullName>
    </recommendedName>
</protein>
<feature type="region of interest" description="Disordered" evidence="1">
    <location>
        <begin position="22"/>
        <end position="42"/>
    </location>
</feature>
<dbReference type="InterPro" id="IPR038846">
    <property type="entry name" value="RPC9"/>
</dbReference>
<accession>A0A9W4II84</accession>
<proteinExistence type="predicted"/>
<reference evidence="2" key="1">
    <citation type="submission" date="2021-07" db="EMBL/GenBank/DDBJ databases">
        <authorList>
            <person name="Branca A.L. A."/>
        </authorList>
    </citation>
    <scope>NUCLEOTIDE SEQUENCE</scope>
</reference>
<organism evidence="2 3">
    <name type="scientific">Penicillium salamii</name>
    <dbReference type="NCBI Taxonomy" id="1612424"/>
    <lineage>
        <taxon>Eukaryota</taxon>
        <taxon>Fungi</taxon>
        <taxon>Dikarya</taxon>
        <taxon>Ascomycota</taxon>
        <taxon>Pezizomycotina</taxon>
        <taxon>Eurotiomycetes</taxon>
        <taxon>Eurotiomycetidae</taxon>
        <taxon>Eurotiales</taxon>
        <taxon>Aspergillaceae</taxon>
        <taxon>Penicillium</taxon>
    </lineage>
</organism>
<name>A0A9W4II84_9EURO</name>
<feature type="compositionally biased region" description="Polar residues" evidence="1">
    <location>
        <begin position="84"/>
        <end position="97"/>
    </location>
</feature>
<dbReference type="GO" id="GO:0005666">
    <property type="term" value="C:RNA polymerase III complex"/>
    <property type="evidence" value="ECO:0007669"/>
    <property type="project" value="InterPro"/>
</dbReference>
<evidence type="ECO:0000256" key="1">
    <source>
        <dbReference type="SAM" id="MobiDB-lite"/>
    </source>
</evidence>
<feature type="compositionally biased region" description="Acidic residues" evidence="1">
    <location>
        <begin position="154"/>
        <end position="188"/>
    </location>
</feature>
<dbReference type="OrthoDB" id="1746530at2759"/>
<dbReference type="GO" id="GO:0006384">
    <property type="term" value="P:transcription initiation at RNA polymerase III promoter"/>
    <property type="evidence" value="ECO:0007669"/>
    <property type="project" value="InterPro"/>
</dbReference>
<feature type="region of interest" description="Disordered" evidence="1">
    <location>
        <begin position="71"/>
        <end position="114"/>
    </location>
</feature>
<dbReference type="PANTHER" id="PTHR15561">
    <property type="entry name" value="CALCITONIN GENE-RELATED PEPTIDE-RECEPTOR COMPONENT PROTEIN"/>
    <property type="match status" value="1"/>
</dbReference>
<dbReference type="AlphaFoldDB" id="A0A9W4II84"/>
<dbReference type="PANTHER" id="PTHR15561:SF0">
    <property type="entry name" value="DNA-DIRECTED RNA POLYMERASE III SUBUNIT RPC9"/>
    <property type="match status" value="1"/>
</dbReference>
<dbReference type="EMBL" id="CAJVPA010000066">
    <property type="protein sequence ID" value="CAG8285727.1"/>
    <property type="molecule type" value="Genomic_DNA"/>
</dbReference>
<evidence type="ECO:0008006" key="4">
    <source>
        <dbReference type="Google" id="ProtNLM"/>
    </source>
</evidence>
<gene>
    <name evidence="2" type="ORF">PSALAMII_LOCUS1564</name>
</gene>